<evidence type="ECO:0000256" key="1">
    <source>
        <dbReference type="SAM" id="MobiDB-lite"/>
    </source>
</evidence>
<dbReference type="SMART" id="SM00382">
    <property type="entry name" value="AAA"/>
    <property type="match status" value="1"/>
</dbReference>
<feature type="region of interest" description="Disordered" evidence="1">
    <location>
        <begin position="976"/>
        <end position="1016"/>
    </location>
</feature>
<evidence type="ECO:0000256" key="2">
    <source>
        <dbReference type="SAM" id="Phobius"/>
    </source>
</evidence>
<feature type="compositionally biased region" description="Polar residues" evidence="1">
    <location>
        <begin position="1330"/>
        <end position="1348"/>
    </location>
</feature>
<name>A0AAD9D640_9STRA</name>
<feature type="region of interest" description="Disordered" evidence="1">
    <location>
        <begin position="852"/>
        <end position="871"/>
    </location>
</feature>
<dbReference type="Proteomes" id="UP001224775">
    <property type="component" value="Unassembled WGS sequence"/>
</dbReference>
<gene>
    <name evidence="4" type="ORF">QTG54_014288</name>
</gene>
<dbReference type="SMART" id="SM00327">
    <property type="entry name" value="VWA"/>
    <property type="match status" value="1"/>
</dbReference>
<protein>
    <submittedName>
        <fullName evidence="4">VWA domain-containing protein</fullName>
    </submittedName>
</protein>
<evidence type="ECO:0000313" key="5">
    <source>
        <dbReference type="Proteomes" id="UP001224775"/>
    </source>
</evidence>
<evidence type="ECO:0000313" key="4">
    <source>
        <dbReference type="EMBL" id="KAK1735222.1"/>
    </source>
</evidence>
<dbReference type="InterPro" id="IPR036465">
    <property type="entry name" value="vWFA_dom_sf"/>
</dbReference>
<feature type="compositionally biased region" description="Basic and acidic residues" evidence="1">
    <location>
        <begin position="1000"/>
        <end position="1016"/>
    </location>
</feature>
<dbReference type="PANTHER" id="PTHR46411:SF3">
    <property type="entry name" value="AAA+ ATPASE DOMAIN-CONTAINING PROTEIN"/>
    <property type="match status" value="1"/>
</dbReference>
<dbReference type="PANTHER" id="PTHR46411">
    <property type="entry name" value="FAMILY ATPASE, PUTATIVE-RELATED"/>
    <property type="match status" value="1"/>
</dbReference>
<feature type="transmembrane region" description="Helical" evidence="2">
    <location>
        <begin position="1124"/>
        <end position="1144"/>
    </location>
</feature>
<dbReference type="SUPFAM" id="SSF53300">
    <property type="entry name" value="vWA-like"/>
    <property type="match status" value="1"/>
</dbReference>
<dbReference type="CDD" id="cd00198">
    <property type="entry name" value="vWFA"/>
    <property type="match status" value="1"/>
</dbReference>
<evidence type="ECO:0000259" key="3">
    <source>
        <dbReference type="PROSITE" id="PS50234"/>
    </source>
</evidence>
<feature type="region of interest" description="Disordered" evidence="1">
    <location>
        <begin position="1"/>
        <end position="35"/>
    </location>
</feature>
<keyword evidence="2" id="KW-0472">Membrane</keyword>
<dbReference type="GO" id="GO:0005524">
    <property type="term" value="F:ATP binding"/>
    <property type="evidence" value="ECO:0007669"/>
    <property type="project" value="InterPro"/>
</dbReference>
<dbReference type="InterPro" id="IPR003959">
    <property type="entry name" value="ATPase_AAA_core"/>
</dbReference>
<dbReference type="SUPFAM" id="SSF52540">
    <property type="entry name" value="P-loop containing nucleoside triphosphate hydrolases"/>
    <property type="match status" value="1"/>
</dbReference>
<feature type="compositionally biased region" description="Polar residues" evidence="1">
    <location>
        <begin position="1360"/>
        <end position="1371"/>
    </location>
</feature>
<accession>A0AAD9D640</accession>
<dbReference type="PROSITE" id="PS50234">
    <property type="entry name" value="VWFA"/>
    <property type="match status" value="1"/>
</dbReference>
<dbReference type="Pfam" id="PF00092">
    <property type="entry name" value="VWA"/>
    <property type="match status" value="1"/>
</dbReference>
<dbReference type="InterPro" id="IPR003593">
    <property type="entry name" value="AAA+_ATPase"/>
</dbReference>
<feature type="region of interest" description="Disordered" evidence="1">
    <location>
        <begin position="1330"/>
        <end position="1371"/>
    </location>
</feature>
<reference evidence="4" key="1">
    <citation type="submission" date="2023-06" db="EMBL/GenBank/DDBJ databases">
        <title>Survivors Of The Sea: Transcriptome response of Skeletonema marinoi to long-term dormancy.</title>
        <authorList>
            <person name="Pinder M.I.M."/>
            <person name="Kourtchenko O."/>
            <person name="Robertson E.K."/>
            <person name="Larsson T."/>
            <person name="Maumus F."/>
            <person name="Osuna-Cruz C.M."/>
            <person name="Vancaester E."/>
            <person name="Stenow R."/>
            <person name="Vandepoele K."/>
            <person name="Ploug H."/>
            <person name="Bruchert V."/>
            <person name="Godhe A."/>
            <person name="Topel M."/>
        </authorList>
    </citation>
    <scope>NUCLEOTIDE SEQUENCE</scope>
    <source>
        <strain evidence="4">R05AC</strain>
    </source>
</reference>
<dbReference type="InterPro" id="IPR002035">
    <property type="entry name" value="VWF_A"/>
</dbReference>
<sequence>MPLPPPPANLLAQIKAKKSSPENQDTSSGAPKPNALLAAIQAKQAAAASVDQSSSNNKSSFKSKSTASESAVPSDKLFIYNESKESFQFNLIPHHTEPKLVENTNEVIVPLAPCVYRMTDYTYSKKEPILLSRCINKLNVLRCLLRECDQLNILLEGRLSPPRGGTIEEDELGKTRFMELLSNCGVYQKISELIIQRCNAVSDRVAMRNKGAAAAAAGGDDDRLCIPKVTVDGLSDFLQTIEDLVPSLNLAREEIKNTQSVSFHPGLGELFSPGAKLVCYPEGMEGTPLGVSCVQSWYDEELNRATNKVKRRFILVVEFVVSVGTELVFVAASEVYPEFHDVGRNMPIRDLNHRRLDTINCQEDATLIQRLQHRGEFYASVATSNHYLQYQPNAFFPIIGGWGNNAVRPLSKSGRVMVDVHRSFLEGHVPVRGSSDGMSDTVKEAMKLFDQSKRTGVQVPFRTARLPEFGRGSVPKLGSSNNGGDSDRESLWMSWPMLTGFSFTARVWGKLLLSLPKASSETNATVVPKPSDSPTRPSHVRLGVSMPALGGVGASGNVNYIKFQEKAFEQLVLDEDKKELIRAVARNAGGGDKYDFDTDSFDEEDDDDDDDEIGLDVVANKGAASIFLLSGPPGCGKTLTAEAIAELLKKPLYVVTAGDLGTTASEVEKSFGGVLDLCSTWDALVLVDEADIFLEARSSTEIQRNALVCVMLRLLEYYYGCLFLSSNRDAASIDAAIASRITVMLSYPPLDVEGRTKVWKNLVELVPQLPKDETGQILPRIAASSRKISKYRMDFTAEDYKSLASAYQLNGRQIKNSIVLARALSRERGVPLSHDVLKRAVTAVAGDTYFEDDITGQPGSPKPATDVISPEPPKWRFVKEAKKSAGYSSAAAGKIVKGKSSNELGAKYHAPDVSLYKPAPDKPEVNEMVDPKAPSFKQFEKEDEEVGELQPTNLYTETAYMKELDDVGKLNIEEGIGSDEEDLPNGSFGGLPQFNSADETSTKSFRELDNKYDVGQKPDREKGVWFDGDVEDNYKSESWSVEAGSVGGVGRLKFGGTDASEEIYDGSFMKIKKEGEEFNAETATPTAISRGVSEHGASSSLKSDEENGPAVDGMSTAMKKRRRCLVILILLPLFILVLLLGILLGKERKEEDSAGTALAVVPIFAENSTEAPSMAPSALSVLPGPSCPTDSKLISLQDLSSAVNAKEPSQSIWYVKDACTGNVISSCLPCSEDTLALGNREDNVQQGRSNGLRNLQSVAFQNQCVPSDGTYVFVVEPAVGPNQCCGFDTTSYILNYGDKVVASSEDDNSASSTEKQVVFGEGTACPTALLSSSPTGTPSKEPTLQPTKQPSPRPTPRPTKQPSSGPTNGPTCSTEQDFNLCFAVDMSGSVCNSFSFGNGDCLGCSLWEGCRNIFLDQDTCCNDFQSIKTFSQLMIRALDEFPAEKDFSIVQFATDASIASFPQPANAALSTVNNLSYTGGITNHAAAIASCQQSLSSSQNPGRKNFIMLITDGEPTAPENNAEAAANFMAAQAKSNGMFIIPIFISPTYDAYALSFMRGLSSDDKVFDVTDFDGLLNLQEALVNQVSCS</sequence>
<dbReference type="InterPro" id="IPR027417">
    <property type="entry name" value="P-loop_NTPase"/>
</dbReference>
<dbReference type="GO" id="GO:0016887">
    <property type="term" value="F:ATP hydrolysis activity"/>
    <property type="evidence" value="ECO:0007669"/>
    <property type="project" value="InterPro"/>
</dbReference>
<proteinExistence type="predicted"/>
<keyword evidence="5" id="KW-1185">Reference proteome</keyword>
<keyword evidence="2" id="KW-1133">Transmembrane helix</keyword>
<dbReference type="Pfam" id="PF00004">
    <property type="entry name" value="AAA"/>
    <property type="match status" value="1"/>
</dbReference>
<comment type="caution">
    <text evidence="4">The sequence shown here is derived from an EMBL/GenBank/DDBJ whole genome shotgun (WGS) entry which is preliminary data.</text>
</comment>
<dbReference type="Gene3D" id="3.40.50.300">
    <property type="entry name" value="P-loop containing nucleotide triphosphate hydrolases"/>
    <property type="match status" value="1"/>
</dbReference>
<keyword evidence="2" id="KW-0812">Transmembrane</keyword>
<feature type="region of interest" description="Disordered" evidence="1">
    <location>
        <begin position="1082"/>
        <end position="1113"/>
    </location>
</feature>
<feature type="compositionally biased region" description="Pro residues" evidence="1">
    <location>
        <begin position="1349"/>
        <end position="1359"/>
    </location>
</feature>
<dbReference type="Gene3D" id="3.40.50.410">
    <property type="entry name" value="von Willebrand factor, type A domain"/>
    <property type="match status" value="1"/>
</dbReference>
<dbReference type="EMBL" id="JATAAI010000035">
    <property type="protein sequence ID" value="KAK1735222.1"/>
    <property type="molecule type" value="Genomic_DNA"/>
</dbReference>
<feature type="domain" description="VWFA" evidence="3">
    <location>
        <begin position="1379"/>
        <end position="1586"/>
    </location>
</feature>
<organism evidence="4 5">
    <name type="scientific">Skeletonema marinoi</name>
    <dbReference type="NCBI Taxonomy" id="267567"/>
    <lineage>
        <taxon>Eukaryota</taxon>
        <taxon>Sar</taxon>
        <taxon>Stramenopiles</taxon>
        <taxon>Ochrophyta</taxon>
        <taxon>Bacillariophyta</taxon>
        <taxon>Coscinodiscophyceae</taxon>
        <taxon>Thalassiosirophycidae</taxon>
        <taxon>Thalassiosirales</taxon>
        <taxon>Skeletonemataceae</taxon>
        <taxon>Skeletonema</taxon>
        <taxon>Skeletonema marinoi-dohrnii complex</taxon>
    </lineage>
</organism>